<evidence type="ECO:0000313" key="3">
    <source>
        <dbReference type="Proteomes" id="UP000294547"/>
    </source>
</evidence>
<gene>
    <name evidence="2" type="ORF">EDD54_3981</name>
</gene>
<accession>A0A4R6R9H1</accession>
<proteinExistence type="predicted"/>
<name>A0A4R6R9H1_9HYPH</name>
<dbReference type="Proteomes" id="UP000294547">
    <property type="component" value="Unassembled WGS sequence"/>
</dbReference>
<dbReference type="AlphaFoldDB" id="A0A4R6R9H1"/>
<dbReference type="RefSeq" id="WP_126538867.1">
    <property type="nucleotide sequence ID" value="NZ_BSPM01000007.1"/>
</dbReference>
<evidence type="ECO:0000313" key="2">
    <source>
        <dbReference type="EMBL" id="TDP82710.1"/>
    </source>
</evidence>
<comment type="caution">
    <text evidence="2">The sequence shown here is derived from an EMBL/GenBank/DDBJ whole genome shotgun (WGS) entry which is preliminary data.</text>
</comment>
<reference evidence="2 3" key="1">
    <citation type="submission" date="2019-03" db="EMBL/GenBank/DDBJ databases">
        <title>Genomic Encyclopedia of Type Strains, Phase IV (KMG-IV): sequencing the most valuable type-strain genomes for metagenomic binning, comparative biology and taxonomic classification.</title>
        <authorList>
            <person name="Goeker M."/>
        </authorList>
    </citation>
    <scope>NUCLEOTIDE SEQUENCE [LARGE SCALE GENOMIC DNA]</scope>
    <source>
        <strain evidence="2 3">DSM 102969</strain>
    </source>
</reference>
<evidence type="ECO:0000256" key="1">
    <source>
        <dbReference type="SAM" id="MobiDB-lite"/>
    </source>
</evidence>
<sequence length="71" mass="7790">MTHRHDPEPGAAVRPPYGSNVELPAGSAEERQAAWERLREFMLDPPPPGPGACAPGDYGTRAEWYDDESVQ</sequence>
<protein>
    <submittedName>
        <fullName evidence="2">Uncharacterized protein</fullName>
    </submittedName>
</protein>
<dbReference type="EMBL" id="SNXY01000010">
    <property type="protein sequence ID" value="TDP82710.1"/>
    <property type="molecule type" value="Genomic_DNA"/>
</dbReference>
<organism evidence="2 3">
    <name type="scientific">Oharaeibacter diazotrophicus</name>
    <dbReference type="NCBI Taxonomy" id="1920512"/>
    <lineage>
        <taxon>Bacteria</taxon>
        <taxon>Pseudomonadati</taxon>
        <taxon>Pseudomonadota</taxon>
        <taxon>Alphaproteobacteria</taxon>
        <taxon>Hyphomicrobiales</taxon>
        <taxon>Pleomorphomonadaceae</taxon>
        <taxon>Oharaeibacter</taxon>
    </lineage>
</organism>
<feature type="region of interest" description="Disordered" evidence="1">
    <location>
        <begin position="1"/>
        <end position="30"/>
    </location>
</feature>
<keyword evidence="3" id="KW-1185">Reference proteome</keyword>